<dbReference type="RefSeq" id="WP_012317766.1">
    <property type="nucleotide sequence ID" value="NC_010505.1"/>
</dbReference>
<sequence length="296" mass="31259">MRQAQAALLTASALIATAAIVRPAAAQDVPDATDLAAPPPPAAETLAAPPAPTAPPSLPEKLGQVPGTWDLSRDGTNRRCVMTLVLDSGEAGQRLRFPAGCRRALPVLNGVAGWLFVDGALRLVDRNVRPVLEFARRPDQRSLVAQAEGGERYSLVPLDIVAMRPADAAAAPEIAPADPANPAPSPLRTAARVPAELQPAATASAGPAPGLYALDRFQQRDTCRINLDGSGGGVHIVPGCHDSGLEVFDPVRWRYTNGRMTLTAKRGHSIDLVPSGDGRWRRDPEVGTTFVLRRVD</sequence>
<protein>
    <recommendedName>
        <fullName evidence="4">Alkaline proteinase inhibitor/ Outer membrane lipoprotein Omp19 domain-containing protein</fullName>
    </recommendedName>
</protein>
<name>B1LXK7_METRJ</name>
<evidence type="ECO:0000259" key="4">
    <source>
        <dbReference type="Pfam" id="PF02974"/>
    </source>
</evidence>
<dbReference type="GO" id="GO:0004866">
    <property type="term" value="F:endopeptidase inhibitor activity"/>
    <property type="evidence" value="ECO:0007669"/>
    <property type="project" value="InterPro"/>
</dbReference>
<feature type="compositionally biased region" description="Pro residues" evidence="2">
    <location>
        <begin position="49"/>
        <end position="58"/>
    </location>
</feature>
<dbReference type="EMBL" id="CP001001">
    <property type="protein sequence ID" value="ACB22773.1"/>
    <property type="molecule type" value="Genomic_DNA"/>
</dbReference>
<evidence type="ECO:0000256" key="3">
    <source>
        <dbReference type="SAM" id="SignalP"/>
    </source>
</evidence>
<dbReference type="Gene3D" id="2.40.128.10">
    <property type="match status" value="2"/>
</dbReference>
<feature type="chain" id="PRO_5002768083" description="Alkaline proteinase inhibitor/ Outer membrane lipoprotein Omp19 domain-containing protein" evidence="3">
    <location>
        <begin position="27"/>
        <end position="296"/>
    </location>
</feature>
<organism evidence="5 6">
    <name type="scientific">Methylobacterium radiotolerans (strain ATCC 27329 / DSM 1819 / JCM 2831 / NBRC 15690 / NCIMB 10815 / 0-1)</name>
    <dbReference type="NCBI Taxonomy" id="426355"/>
    <lineage>
        <taxon>Bacteria</taxon>
        <taxon>Pseudomonadati</taxon>
        <taxon>Pseudomonadota</taxon>
        <taxon>Alphaproteobacteria</taxon>
        <taxon>Hyphomicrobiales</taxon>
        <taxon>Methylobacteriaceae</taxon>
        <taxon>Methylobacterium</taxon>
    </lineage>
</organism>
<keyword evidence="1 3" id="KW-0732">Signal</keyword>
<dbReference type="AlphaFoldDB" id="B1LXK7"/>
<feature type="region of interest" description="Disordered" evidence="2">
    <location>
        <begin position="31"/>
        <end position="70"/>
    </location>
</feature>
<dbReference type="KEGG" id="mrd:Mrad2831_0762"/>
<evidence type="ECO:0000313" key="6">
    <source>
        <dbReference type="Proteomes" id="UP000006589"/>
    </source>
</evidence>
<dbReference type="GeneID" id="6136777"/>
<dbReference type="STRING" id="426355.Mrad2831_0762"/>
<dbReference type="SUPFAM" id="SSF50882">
    <property type="entry name" value="beta-Barrel protease inhibitors"/>
    <property type="match status" value="2"/>
</dbReference>
<dbReference type="InterPro" id="IPR021140">
    <property type="entry name" value="Inh/Omp19"/>
</dbReference>
<dbReference type="Pfam" id="PF02974">
    <property type="entry name" value="Inh"/>
    <property type="match status" value="1"/>
</dbReference>
<reference evidence="5 6" key="1">
    <citation type="submission" date="2008-03" db="EMBL/GenBank/DDBJ databases">
        <title>Complete sequence of chromosome of Methylobacterium radiotolerans JCM 2831.</title>
        <authorList>
            <consortium name="US DOE Joint Genome Institute"/>
            <person name="Copeland A."/>
            <person name="Lucas S."/>
            <person name="Lapidus A."/>
            <person name="Glavina del Rio T."/>
            <person name="Dalin E."/>
            <person name="Tice H."/>
            <person name="Bruce D."/>
            <person name="Goodwin L."/>
            <person name="Pitluck S."/>
            <person name="Kiss H."/>
            <person name="Brettin T."/>
            <person name="Detter J.C."/>
            <person name="Han C."/>
            <person name="Kuske C.R."/>
            <person name="Schmutz J."/>
            <person name="Larimer F."/>
            <person name="Land M."/>
            <person name="Hauser L."/>
            <person name="Kyrpides N."/>
            <person name="Mikhailova N."/>
            <person name="Marx C.J."/>
            <person name="Richardson P."/>
        </authorList>
    </citation>
    <scope>NUCLEOTIDE SEQUENCE [LARGE SCALE GENOMIC DNA]</scope>
    <source>
        <strain evidence="6">ATCC 27329 / DSM 1819 / JCM 2831 / NBRC 15690 / NCIMB 10815 / 0-1</strain>
    </source>
</reference>
<dbReference type="Proteomes" id="UP000006589">
    <property type="component" value="Chromosome"/>
</dbReference>
<evidence type="ECO:0000256" key="2">
    <source>
        <dbReference type="SAM" id="MobiDB-lite"/>
    </source>
</evidence>
<dbReference type="InterPro" id="IPR016085">
    <property type="entry name" value="Protease_inh_B-barrel_dom"/>
</dbReference>
<dbReference type="OrthoDB" id="8446360at2"/>
<evidence type="ECO:0000256" key="1">
    <source>
        <dbReference type="ARBA" id="ARBA00022729"/>
    </source>
</evidence>
<dbReference type="eggNOG" id="ENOG502ZRD4">
    <property type="taxonomic scope" value="Bacteria"/>
</dbReference>
<feature type="domain" description="Alkaline proteinase inhibitor/ Outer membrane lipoprotein Omp19" evidence="4">
    <location>
        <begin position="63"/>
        <end position="155"/>
    </location>
</feature>
<proteinExistence type="predicted"/>
<dbReference type="HOGENOM" id="CLU_1011246_0_0_5"/>
<feature type="signal peptide" evidence="3">
    <location>
        <begin position="1"/>
        <end position="26"/>
    </location>
</feature>
<evidence type="ECO:0000313" key="5">
    <source>
        <dbReference type="EMBL" id="ACB22773.1"/>
    </source>
</evidence>
<gene>
    <name evidence="5" type="ordered locus">Mrad2831_0762</name>
</gene>
<dbReference type="PATRIC" id="fig|426355.14.peg.798"/>
<accession>B1LXK7</accession>